<dbReference type="PANTHER" id="PTHR43028:SF3">
    <property type="entry name" value="INOSITOL POLYPHOSPHATE 1-PHOSPHATASE"/>
    <property type="match status" value="1"/>
</dbReference>
<reference evidence="1 2" key="1">
    <citation type="journal article" date="2016" name="Genome Biol. Evol.">
        <title>Gene Family Evolution Reflects Adaptation to Soil Environmental Stressors in the Genome of the Collembolan Orchesella cincta.</title>
        <authorList>
            <person name="Faddeeva-Vakhrusheva A."/>
            <person name="Derks M.F."/>
            <person name="Anvar S.Y."/>
            <person name="Agamennone V."/>
            <person name="Suring W."/>
            <person name="Smit S."/>
            <person name="van Straalen N.M."/>
            <person name="Roelofs D."/>
        </authorList>
    </citation>
    <scope>NUCLEOTIDE SEQUENCE [LARGE SCALE GENOMIC DNA]</scope>
    <source>
        <tissue evidence="1">Mixed pool</tissue>
    </source>
</reference>
<accession>A0A1D2M4C6</accession>
<evidence type="ECO:0000313" key="2">
    <source>
        <dbReference type="Proteomes" id="UP000094527"/>
    </source>
</evidence>
<feature type="non-terminal residue" evidence="1">
    <location>
        <position position="379"/>
    </location>
</feature>
<protein>
    <submittedName>
        <fullName evidence="1">Inositol polyphosphate 1-phosphatase</fullName>
    </submittedName>
</protein>
<keyword evidence="2" id="KW-1185">Reference proteome</keyword>
<dbReference type="Proteomes" id="UP000094527">
    <property type="component" value="Unassembled WGS sequence"/>
</dbReference>
<gene>
    <name evidence="1" type="ORF">Ocin01_18865</name>
</gene>
<evidence type="ECO:0000313" key="1">
    <source>
        <dbReference type="EMBL" id="ODM87819.1"/>
    </source>
</evidence>
<sequence length="379" mass="42729">MPMAWGMGFFLQAECMFYGMMYSNSNIPMSWVESPSGSFEKAANIARLIRAETKLFSLLVQEKKGEQKNERFVQDFKTLADVLIQESLRHDIGTMRDTPELTAELLSQVLDGDMDAAKLLAEEVHRDIKLDERETSLLPHDLIETYENIGIWIDPIDATNEYIKGSEEFDKICHEDLEEEDQVWSAGVHCVTVLNRGILYDTGQPLSGGPVGSFWGLSLGSHSVSTAYPLPPPSKRRQFSQTTNCHFKLVRRQGIERQVEDKVQHDNIRRGRLQAPDSVHLWDLCGPHCILNSLGGGIYSYKSYCQDSEQVPSGKQCRISYDPHQESNGKEGNFVIKGGILGFRDVQIAASVRECILADIPMTPCYEERETVPDYSEDA</sequence>
<proteinExistence type="predicted"/>
<organism evidence="1 2">
    <name type="scientific">Orchesella cincta</name>
    <name type="common">Springtail</name>
    <name type="synonym">Podura cincta</name>
    <dbReference type="NCBI Taxonomy" id="48709"/>
    <lineage>
        <taxon>Eukaryota</taxon>
        <taxon>Metazoa</taxon>
        <taxon>Ecdysozoa</taxon>
        <taxon>Arthropoda</taxon>
        <taxon>Hexapoda</taxon>
        <taxon>Collembola</taxon>
        <taxon>Entomobryomorpha</taxon>
        <taxon>Entomobryoidea</taxon>
        <taxon>Orchesellidae</taxon>
        <taxon>Orchesellinae</taxon>
        <taxon>Orchesella</taxon>
    </lineage>
</organism>
<dbReference type="STRING" id="48709.A0A1D2M4C6"/>
<dbReference type="PANTHER" id="PTHR43028">
    <property type="entry name" value="3'(2'),5'-BISPHOSPHATE NUCLEOTIDASE 1"/>
    <property type="match status" value="1"/>
</dbReference>
<dbReference type="OrthoDB" id="9977309at2759"/>
<dbReference type="Gene3D" id="3.30.540.10">
    <property type="entry name" value="Fructose-1,6-Bisphosphatase, subunit A, domain 1"/>
    <property type="match status" value="1"/>
</dbReference>
<dbReference type="InterPro" id="IPR050725">
    <property type="entry name" value="CysQ/Inositol_MonoPase"/>
</dbReference>
<dbReference type="EMBL" id="LJIJ01004641">
    <property type="protein sequence ID" value="ODM87819.1"/>
    <property type="molecule type" value="Genomic_DNA"/>
</dbReference>
<dbReference type="SUPFAM" id="SSF56655">
    <property type="entry name" value="Carbohydrate phosphatase"/>
    <property type="match status" value="1"/>
</dbReference>
<dbReference type="Gene3D" id="3.40.190.80">
    <property type="match status" value="1"/>
</dbReference>
<dbReference type="AlphaFoldDB" id="A0A1D2M4C6"/>
<name>A0A1D2M4C6_ORCCI</name>
<dbReference type="GO" id="GO:0004441">
    <property type="term" value="F:inositol-1,4-bisphosphate 1-phosphatase activity"/>
    <property type="evidence" value="ECO:0007669"/>
    <property type="project" value="TreeGrafter"/>
</dbReference>
<comment type="caution">
    <text evidence="1">The sequence shown here is derived from an EMBL/GenBank/DDBJ whole genome shotgun (WGS) entry which is preliminary data.</text>
</comment>